<protein>
    <submittedName>
        <fullName evidence="2">Uncharacterized protein</fullName>
    </submittedName>
</protein>
<accession>A0ABP7NH78</accession>
<dbReference type="InterPro" id="IPR036165">
    <property type="entry name" value="YefM-like_sf"/>
</dbReference>
<organism evidence="2 3">
    <name type="scientific">Allohahella marinimesophila</name>
    <dbReference type="NCBI Taxonomy" id="1054972"/>
    <lineage>
        <taxon>Bacteria</taxon>
        <taxon>Pseudomonadati</taxon>
        <taxon>Pseudomonadota</taxon>
        <taxon>Gammaproteobacteria</taxon>
        <taxon>Oceanospirillales</taxon>
        <taxon>Hahellaceae</taxon>
        <taxon>Allohahella</taxon>
    </lineage>
</organism>
<evidence type="ECO:0000256" key="1">
    <source>
        <dbReference type="ARBA" id="ARBA00009981"/>
    </source>
</evidence>
<dbReference type="EMBL" id="BAABBO010000001">
    <property type="protein sequence ID" value="GAA3945923.1"/>
    <property type="molecule type" value="Genomic_DNA"/>
</dbReference>
<reference evidence="3" key="1">
    <citation type="journal article" date="2019" name="Int. J. Syst. Evol. Microbiol.">
        <title>The Global Catalogue of Microorganisms (GCM) 10K type strain sequencing project: providing services to taxonomists for standard genome sequencing and annotation.</title>
        <authorList>
            <consortium name="The Broad Institute Genomics Platform"/>
            <consortium name="The Broad Institute Genome Sequencing Center for Infectious Disease"/>
            <person name="Wu L."/>
            <person name="Ma J."/>
        </authorList>
    </citation>
    <scope>NUCLEOTIDE SEQUENCE [LARGE SCALE GENOMIC DNA]</scope>
    <source>
        <strain evidence="3">JCM 17555</strain>
    </source>
</reference>
<dbReference type="Proteomes" id="UP001501337">
    <property type="component" value="Unassembled WGS sequence"/>
</dbReference>
<gene>
    <name evidence="2" type="ORF">GCM10022278_01350</name>
</gene>
<dbReference type="Gene3D" id="3.40.1620.10">
    <property type="entry name" value="YefM-like domain"/>
    <property type="match status" value="1"/>
</dbReference>
<evidence type="ECO:0000313" key="3">
    <source>
        <dbReference type="Proteomes" id="UP001501337"/>
    </source>
</evidence>
<sequence length="88" mass="10120">MTIANDQGVIMHQEHVTKSQFKAKALEYFRQVETSGETVVVTDRGHPTIEIRRYRTDQRSPLEKLRGSVVEYKAPTEPVAEDDWEAMS</sequence>
<comment type="caution">
    <text evidence="2">The sequence shown here is derived from an EMBL/GenBank/DDBJ whole genome shotgun (WGS) entry which is preliminary data.</text>
</comment>
<name>A0ABP7NH78_9GAMM</name>
<dbReference type="SUPFAM" id="SSF143120">
    <property type="entry name" value="YefM-like"/>
    <property type="match status" value="1"/>
</dbReference>
<comment type="similarity">
    <text evidence="1">Belongs to the phD/YefM antitoxin family.</text>
</comment>
<evidence type="ECO:0000313" key="2">
    <source>
        <dbReference type="EMBL" id="GAA3945923.1"/>
    </source>
</evidence>
<keyword evidence="3" id="KW-1185">Reference proteome</keyword>
<proteinExistence type="inferred from homology"/>